<dbReference type="CDD" id="cd22235">
    <property type="entry name" value="RHH_CopG_archaea"/>
    <property type="match status" value="1"/>
</dbReference>
<accession>F2KN77</accession>
<keyword evidence="3" id="KW-1185">Reference proteome</keyword>
<dbReference type="Pfam" id="PF01402">
    <property type="entry name" value="RHH_1"/>
    <property type="match status" value="1"/>
</dbReference>
<dbReference type="InterPro" id="IPR002145">
    <property type="entry name" value="CopG"/>
</dbReference>
<feature type="domain" description="Ribbon-helix-helix protein CopG" evidence="1">
    <location>
        <begin position="6"/>
        <end position="40"/>
    </location>
</feature>
<dbReference type="HOGENOM" id="CLU_104048_0_0_2"/>
<sequence length="197" mass="22605">MAEKLKRISVAVDSDTDRILRILAKKENKTISEIIRNAISVYSEFDKDKEKGVSPGKTKIYAELLAGREHVIVDIELWVAMLDELNETASEKFWEIVEKIGYEHGIQYRMKGLYSLQDVLTHMENENWFRVKADEGIYTLILSARSEQRILRTFFKGLLRALNIDAEMVEGLRKLIIVVNSDGHVKEEELVTSSSTS</sequence>
<reference evidence="2 3" key="1">
    <citation type="submission" date="2011-03" db="EMBL/GenBank/DDBJ databases">
        <title>The complete genome of Archaeoglobus veneficus SNP6.</title>
        <authorList>
            <consortium name="US DOE Joint Genome Institute (JGI-PGF)"/>
            <person name="Lucas S."/>
            <person name="Copeland A."/>
            <person name="Lapidus A."/>
            <person name="Bruce D."/>
            <person name="Goodwin L."/>
            <person name="Pitluck S."/>
            <person name="Kyrpides N."/>
            <person name="Mavromatis K."/>
            <person name="Pagani I."/>
            <person name="Ivanova N."/>
            <person name="Mikhailova N."/>
            <person name="Lu M."/>
            <person name="Detter J.C."/>
            <person name="Tapia R."/>
            <person name="Han C."/>
            <person name="Land M."/>
            <person name="Hauser L."/>
            <person name="Markowitz V."/>
            <person name="Cheng J.-F."/>
            <person name="Hugenholtz P."/>
            <person name="Woyke T."/>
            <person name="Wu D."/>
            <person name="Spring S."/>
            <person name="Brambilla E."/>
            <person name="Klenk H.-P."/>
            <person name="Eisen J.A."/>
        </authorList>
    </citation>
    <scope>NUCLEOTIDE SEQUENCE [LARGE SCALE GENOMIC DNA]</scope>
    <source>
        <strain>SNP6</strain>
    </source>
</reference>
<dbReference type="GeneID" id="10393229"/>
<dbReference type="AlphaFoldDB" id="F2KN77"/>
<evidence type="ECO:0000313" key="3">
    <source>
        <dbReference type="Proteomes" id="UP000008136"/>
    </source>
</evidence>
<dbReference type="eggNOG" id="arCOG04451">
    <property type="taxonomic scope" value="Archaea"/>
</dbReference>
<dbReference type="OrthoDB" id="50416at2157"/>
<keyword evidence="2" id="KW-0238">DNA-binding</keyword>
<dbReference type="Proteomes" id="UP000008136">
    <property type="component" value="Chromosome"/>
</dbReference>
<dbReference type="EMBL" id="CP002588">
    <property type="protein sequence ID" value="AEA46178.1"/>
    <property type="molecule type" value="Genomic_DNA"/>
</dbReference>
<dbReference type="GO" id="GO:0003677">
    <property type="term" value="F:DNA binding"/>
    <property type="evidence" value="ECO:0007669"/>
    <property type="project" value="UniProtKB-KW"/>
</dbReference>
<gene>
    <name evidence="2" type="ordered locus">Arcve_0137</name>
</gene>
<name>F2KN77_ARCVS</name>
<organism evidence="2 3">
    <name type="scientific">Archaeoglobus veneficus (strain DSM 11195 / SNP6)</name>
    <dbReference type="NCBI Taxonomy" id="693661"/>
    <lineage>
        <taxon>Archaea</taxon>
        <taxon>Methanobacteriati</taxon>
        <taxon>Methanobacteriota</taxon>
        <taxon>Archaeoglobi</taxon>
        <taxon>Archaeoglobales</taxon>
        <taxon>Archaeoglobaceae</taxon>
        <taxon>Archaeoglobus</taxon>
    </lineage>
</organism>
<dbReference type="KEGG" id="ave:Arcve_0137"/>
<evidence type="ECO:0000259" key="1">
    <source>
        <dbReference type="Pfam" id="PF01402"/>
    </source>
</evidence>
<proteinExistence type="predicted"/>
<evidence type="ECO:0000313" key="2">
    <source>
        <dbReference type="EMBL" id="AEA46178.1"/>
    </source>
</evidence>
<dbReference type="GO" id="GO:0006355">
    <property type="term" value="P:regulation of DNA-templated transcription"/>
    <property type="evidence" value="ECO:0007669"/>
    <property type="project" value="InterPro"/>
</dbReference>
<protein>
    <submittedName>
        <fullName evidence="2">CopG-like domain-containing protein DNA-binding protein</fullName>
    </submittedName>
</protein>
<dbReference type="RefSeq" id="WP_013682854.1">
    <property type="nucleotide sequence ID" value="NC_015320.1"/>
</dbReference>